<accession>G1D5G7</accession>
<organism evidence="1 2">
    <name type="scientific">Mycobacterium phage Rey</name>
    <dbReference type="NCBI Taxonomy" id="1034115"/>
    <lineage>
        <taxon>Viruses</taxon>
        <taxon>Duplodnaviria</taxon>
        <taxon>Heunggongvirae</taxon>
        <taxon>Uroviricota</taxon>
        <taxon>Caudoviricetes</taxon>
        <taxon>Vilmaviridae</taxon>
        <taxon>Mclasvirinae</taxon>
        <taxon>Reyvirus</taxon>
        <taxon>Reyvirus rey</taxon>
    </lineage>
</organism>
<proteinExistence type="predicted"/>
<sequence>MEGSAEWSATGVEYRGWCKPGGSIPHPSAMENGAHQVVGTDC</sequence>
<dbReference type="KEGG" id="vg:40081025"/>
<keyword evidence="2" id="KW-1185">Reference proteome</keyword>
<gene>
    <name evidence="1" type="primary">113</name>
    <name evidence="1" type="ORF">PBI_REY_113</name>
</gene>
<name>G1D5G7_9CAUD</name>
<protein>
    <submittedName>
        <fullName evidence="1">Uncharacterized protein</fullName>
    </submittedName>
</protein>
<dbReference type="Proteomes" id="UP000008418">
    <property type="component" value="Segment"/>
</dbReference>
<evidence type="ECO:0000313" key="1">
    <source>
        <dbReference type="EMBL" id="AEK10065.1"/>
    </source>
</evidence>
<evidence type="ECO:0000313" key="2">
    <source>
        <dbReference type="Proteomes" id="UP000008418"/>
    </source>
</evidence>
<reference evidence="1 2" key="1">
    <citation type="journal article" date="2011" name="PLoS ONE">
        <title>Cluster K Mycobacteriophages: Insights into the Evolutionary Origins of Mycobacteriophage TM4.</title>
        <authorList>
            <person name="Pope W.H."/>
            <person name="Ferreira C.M."/>
            <person name="Jacobs-Sera D."/>
            <person name="Benjamin R.C."/>
            <person name="Davis A.J."/>
            <person name="Dejong R.J."/>
            <person name="Elgin S.C."/>
            <person name="Guilfoile F.R."/>
            <person name="Forsyth M.H."/>
            <person name="Harris A.D."/>
            <person name="Harvey S.E."/>
            <person name="Hughes L.E."/>
            <person name="Hynes P.M."/>
            <person name="Jackson A.S."/>
            <person name="Jalal M.D."/>
            <person name="Macmurray E.A."/>
            <person name="Manley C.M."/>
            <person name="McDonough M.J."/>
            <person name="Mosier J.L."/>
            <person name="Osterbann L.J."/>
            <person name="Rabinowitz H.S."/>
            <person name="Rhyan C.N."/>
            <person name="Russell D.A."/>
            <person name="Saha M.S."/>
            <person name="Shaffer C.D."/>
            <person name="Simon S.E."/>
            <person name="Sims E.F."/>
            <person name="Tovar I.G."/>
            <person name="Weisser E.G."/>
            <person name="Wertz J.T."/>
            <person name="Weston-Hafer K.A."/>
            <person name="Williamson K.E."/>
            <person name="Zhang B."/>
            <person name="Cresawn S.G."/>
            <person name="Jain P."/>
            <person name="Piuri M."/>
            <person name="Jacobs W.R.Jr."/>
            <person name="Hendrix R.W."/>
            <person name="Hatfull G.F."/>
        </authorList>
    </citation>
    <scope>NUCLEOTIDE SEQUENCE [LARGE SCALE GENOMIC DNA]</scope>
    <source>
        <strain evidence="1">Rey</strain>
    </source>
</reference>
<dbReference type="EMBL" id="JF937105">
    <property type="protein sequence ID" value="AEK10065.1"/>
    <property type="molecule type" value="Genomic_DNA"/>
</dbReference>
<dbReference type="RefSeq" id="YP_009605095.1">
    <property type="nucleotide sequence ID" value="NC_041971.1"/>
</dbReference>
<dbReference type="GeneID" id="40081025"/>